<dbReference type="GO" id="GO:0070481">
    <property type="term" value="P:nuclear-transcribed mRNA catabolic process, non-stop decay"/>
    <property type="evidence" value="ECO:0007669"/>
    <property type="project" value="InterPro"/>
</dbReference>
<feature type="compositionally biased region" description="Low complexity" evidence="10">
    <location>
        <begin position="314"/>
        <end position="345"/>
    </location>
</feature>
<dbReference type="InterPro" id="IPR058547">
    <property type="entry name" value="Pelota_N"/>
</dbReference>
<feature type="compositionally biased region" description="Basic and acidic residues" evidence="10">
    <location>
        <begin position="25"/>
        <end position="76"/>
    </location>
</feature>
<dbReference type="InterPro" id="IPR038069">
    <property type="entry name" value="Pelota/DOM34_N"/>
</dbReference>
<feature type="region of interest" description="Disordered" evidence="10">
    <location>
        <begin position="888"/>
        <end position="909"/>
    </location>
</feature>
<dbReference type="InterPro" id="IPR029064">
    <property type="entry name" value="Ribosomal_eL30-like_sf"/>
</dbReference>
<dbReference type="FunFam" id="3.30.420.60:FF:000004">
    <property type="entry name" value="Protein DOM34 homolog"/>
    <property type="match status" value="1"/>
</dbReference>
<reference evidence="12" key="1">
    <citation type="submission" date="2014-08" db="EMBL/GenBank/DDBJ databases">
        <authorList>
            <person name="Sharma Rahul"/>
            <person name="Thines Marco"/>
        </authorList>
    </citation>
    <scope>NUCLEOTIDE SEQUENCE</scope>
</reference>
<evidence type="ECO:0000259" key="11">
    <source>
        <dbReference type="SMART" id="SM01194"/>
    </source>
</evidence>
<dbReference type="InterPro" id="IPR005142">
    <property type="entry name" value="eRF1_3"/>
</dbReference>
<dbReference type="PANTHER" id="PTHR10853:SF0">
    <property type="entry name" value="PROTEIN PELOTA HOMOLOG"/>
    <property type="match status" value="1"/>
</dbReference>
<dbReference type="SMART" id="SM01194">
    <property type="entry name" value="eRF1_1"/>
    <property type="match status" value="1"/>
</dbReference>
<dbReference type="SUPFAM" id="SSF159065">
    <property type="entry name" value="Dom34/Pelota N-terminal domain-like"/>
    <property type="match status" value="1"/>
</dbReference>
<feature type="region of interest" description="Disordered" evidence="10">
    <location>
        <begin position="561"/>
        <end position="581"/>
    </location>
</feature>
<keyword evidence="4" id="KW-0963">Cytoplasm</keyword>
<dbReference type="PANTHER" id="PTHR10853">
    <property type="entry name" value="PELOTA"/>
    <property type="match status" value="1"/>
</dbReference>
<feature type="compositionally biased region" description="Low complexity" evidence="10">
    <location>
        <begin position="104"/>
        <end position="125"/>
    </location>
</feature>
<dbReference type="GO" id="GO:0032790">
    <property type="term" value="P:ribosome disassembly"/>
    <property type="evidence" value="ECO:0007669"/>
    <property type="project" value="TreeGrafter"/>
</dbReference>
<keyword evidence="7" id="KW-0498">Mitosis</keyword>
<dbReference type="GO" id="GO:0070651">
    <property type="term" value="P:nonfunctional rRNA decay"/>
    <property type="evidence" value="ECO:0007669"/>
    <property type="project" value="TreeGrafter"/>
</dbReference>
<feature type="compositionally biased region" description="Low complexity" evidence="10">
    <location>
        <begin position="278"/>
        <end position="303"/>
    </location>
</feature>
<keyword evidence="8" id="KW-0469">Meiosis</keyword>
<proteinExistence type="inferred from homology"/>
<dbReference type="GO" id="GO:1990533">
    <property type="term" value="C:Dom34-Hbs1 complex"/>
    <property type="evidence" value="ECO:0007669"/>
    <property type="project" value="UniProtKB-ARBA"/>
</dbReference>
<feature type="compositionally biased region" description="Basic and acidic residues" evidence="10">
    <location>
        <begin position="230"/>
        <end position="239"/>
    </location>
</feature>
<keyword evidence="6" id="KW-0479">Metal-binding</keyword>
<dbReference type="Pfam" id="PF26356">
    <property type="entry name" value="Pelota_N"/>
    <property type="match status" value="1"/>
</dbReference>
<comment type="cofactor">
    <cofactor evidence="1">
        <name>a divalent metal cation</name>
        <dbReference type="ChEBI" id="CHEBI:60240"/>
    </cofactor>
</comment>
<evidence type="ECO:0000256" key="2">
    <source>
        <dbReference type="ARBA" id="ARBA00004496"/>
    </source>
</evidence>
<evidence type="ECO:0000256" key="3">
    <source>
        <dbReference type="ARBA" id="ARBA00009504"/>
    </source>
</evidence>
<dbReference type="InterPro" id="IPR042226">
    <property type="entry name" value="eFR1_2_sf"/>
</dbReference>
<dbReference type="GO" id="GO:0051301">
    <property type="term" value="P:cell division"/>
    <property type="evidence" value="ECO:0007669"/>
    <property type="project" value="UniProtKB-KW"/>
</dbReference>
<dbReference type="GO" id="GO:0005737">
    <property type="term" value="C:cytoplasm"/>
    <property type="evidence" value="ECO:0007669"/>
    <property type="project" value="UniProtKB-SubCell"/>
</dbReference>
<feature type="compositionally biased region" description="Acidic residues" evidence="10">
    <location>
        <begin position="900"/>
        <end position="909"/>
    </location>
</feature>
<dbReference type="AlphaFoldDB" id="A0A0F7SFF0"/>
<feature type="region of interest" description="Disordered" evidence="10">
    <location>
        <begin position="230"/>
        <end position="428"/>
    </location>
</feature>
<evidence type="ECO:0000256" key="8">
    <source>
        <dbReference type="ARBA" id="ARBA00023254"/>
    </source>
</evidence>
<accession>A0A0F7SFF0</accession>
<dbReference type="GO" id="GO:0071025">
    <property type="term" value="P:RNA surveillance"/>
    <property type="evidence" value="ECO:0007669"/>
    <property type="project" value="InterPro"/>
</dbReference>
<sequence length="909" mass="100723">MDYKRQRELAAKENAEKVEAAARAVKEKEERIKQERIQADLRAREVAEAVRKARERREKEAKEREEQRKRDQEKRASAPTKSSVSSRGDSSSAMSNLRQKFADSASRSSSFSRSTKAPSSSSSSAVKERKTSPKVPKEELTREELRAIKSARAMNEPVPSTSFPSTKRFSIPASRITKPLNLATSAKSFRGKAGHNLTKDALRNKMAGEGLRMLNKEKRDMRTIDEIDRDIRERKKREQAVASEEDVGKVGFFSKKPTAPSLLKPSPAVTRSCSPERVVLPPSVKPSTSSTSLKKSSTAASSSRPISGSDHKSNGPSSKSSNSYSHSSNTTSKTTSKASQSSKSSVHTESKRIRNRSISSSELDSDSEEDDRKRRRDRNRHKDRDRRSGGGSSGSKRRRSYSESESESDSDDYRRQRRGGGGGGKSMKSVIYEAMGMDWRKYEGKDVISDDDDSDMEVSYAQAAREERRTESTTVSIKVSLTPMKLLKKQIEKDGSGYIRLQPEDDEDMWHIYNLVSVGDEVRAQAVRRVQNVSSTGSTASHRVRTTLTLEVTKSEFSPSVQGAAPAASTSIGSGSAEPTSALHLSGRVTRENPHVKMGAFHTLDLEANRDFDIWKKDGWDSVALGRVEEATVEGRGAEVGAIVCGEGTATVCLLTEHMTVVRQRIDVPVPRKRKGQSGVHDKAMDKFFQTVYQAVLRHLPFTTLKAIVIASPGFTKDALFDSIFAEAIRASNKALTQSRSKWLRVHTTTSHVHALVEALRSAEVTALLAGTKYAREGQMLDKFHKMLGTDELRAWYGPDHVALAIERGAVGTLMISDELFRSSDVNQRKRYVAMVDDVRERSGEALIFSSMHESGQQLIQLTGVAAILNFPLDIEVVEMEEREEKERLAAEKKALANGDVEEEAEADK</sequence>
<dbReference type="FunFam" id="3.30.1330.30:FF:000008">
    <property type="entry name" value="Protein pelota homolog"/>
    <property type="match status" value="1"/>
</dbReference>
<dbReference type="GO" id="GO:0070966">
    <property type="term" value="P:nuclear-transcribed mRNA catabolic process, no-go decay"/>
    <property type="evidence" value="ECO:0007669"/>
    <property type="project" value="InterPro"/>
</dbReference>
<evidence type="ECO:0000256" key="10">
    <source>
        <dbReference type="SAM" id="MobiDB-lite"/>
    </source>
</evidence>
<dbReference type="Gene3D" id="2.30.30.870">
    <property type="entry name" value="Pelota, domain A"/>
    <property type="match status" value="1"/>
</dbReference>
<dbReference type="NCBIfam" id="TIGR00111">
    <property type="entry name" value="pelota"/>
    <property type="match status" value="1"/>
</dbReference>
<dbReference type="EMBL" id="LN483167">
    <property type="protein sequence ID" value="CDZ96995.1"/>
    <property type="molecule type" value="Genomic_DNA"/>
</dbReference>
<dbReference type="SUPFAM" id="SSF55315">
    <property type="entry name" value="L30e-like"/>
    <property type="match status" value="1"/>
</dbReference>
<evidence type="ECO:0000313" key="12">
    <source>
        <dbReference type="EMBL" id="CDZ96995.1"/>
    </source>
</evidence>
<dbReference type="SUPFAM" id="SSF53137">
    <property type="entry name" value="Translational machinery components"/>
    <property type="match status" value="1"/>
</dbReference>
<evidence type="ECO:0000256" key="6">
    <source>
        <dbReference type="ARBA" id="ARBA00022723"/>
    </source>
</evidence>
<comment type="subcellular location">
    <subcellularLocation>
        <location evidence="2">Cytoplasm</location>
    </subcellularLocation>
</comment>
<dbReference type="InterPro" id="IPR004405">
    <property type="entry name" value="TF_pelota"/>
</dbReference>
<evidence type="ECO:0000256" key="7">
    <source>
        <dbReference type="ARBA" id="ARBA00022776"/>
    </source>
</evidence>
<dbReference type="InterPro" id="IPR005141">
    <property type="entry name" value="eRF1_2"/>
</dbReference>
<evidence type="ECO:0000256" key="1">
    <source>
        <dbReference type="ARBA" id="ARBA00001968"/>
    </source>
</evidence>
<feature type="region of interest" description="Disordered" evidence="10">
    <location>
        <begin position="25"/>
        <end position="170"/>
    </location>
</feature>
<keyword evidence="9" id="KW-0131">Cell cycle</keyword>
<dbReference type="FunFam" id="2.30.30.870:FF:000004">
    <property type="entry name" value="Protein DOM34 homolog"/>
    <property type="match status" value="1"/>
</dbReference>
<feature type="compositionally biased region" description="Basic and acidic residues" evidence="10">
    <location>
        <begin position="126"/>
        <end position="147"/>
    </location>
</feature>
<evidence type="ECO:0000256" key="9">
    <source>
        <dbReference type="ARBA" id="ARBA00023306"/>
    </source>
</evidence>
<feature type="compositionally biased region" description="Polar residues" evidence="10">
    <location>
        <begin position="568"/>
        <end position="579"/>
    </location>
</feature>
<feature type="compositionally biased region" description="Polar residues" evidence="10">
    <location>
        <begin position="158"/>
        <end position="168"/>
    </location>
</feature>
<evidence type="ECO:0000256" key="4">
    <source>
        <dbReference type="ARBA" id="ARBA00022490"/>
    </source>
</evidence>
<feature type="compositionally biased region" description="Low complexity" evidence="10">
    <location>
        <begin position="82"/>
        <end position="95"/>
    </location>
</feature>
<dbReference type="Gene3D" id="3.30.420.60">
    <property type="entry name" value="eRF1 domain 2"/>
    <property type="match status" value="1"/>
</dbReference>
<dbReference type="GO" id="GO:0006412">
    <property type="term" value="P:translation"/>
    <property type="evidence" value="ECO:0007669"/>
    <property type="project" value="UniProtKB-ARBA"/>
</dbReference>
<dbReference type="InterPro" id="IPR005140">
    <property type="entry name" value="eRF1_Pelota-like_N"/>
</dbReference>
<dbReference type="GO" id="GO:0046872">
    <property type="term" value="F:metal ion binding"/>
    <property type="evidence" value="ECO:0007669"/>
    <property type="project" value="UniProtKB-KW"/>
</dbReference>
<protein>
    <submittedName>
        <fullName evidence="12">Meiotic cell division protein Pelota/DOM34</fullName>
    </submittedName>
</protein>
<evidence type="ECO:0000256" key="5">
    <source>
        <dbReference type="ARBA" id="ARBA00022618"/>
    </source>
</evidence>
<feature type="domain" description="eRF1/Pelota-like N-terminal" evidence="11">
    <location>
        <begin position="484"/>
        <end position="633"/>
    </location>
</feature>
<dbReference type="Pfam" id="PF03465">
    <property type="entry name" value="eRF1_3"/>
    <property type="match status" value="1"/>
</dbReference>
<dbReference type="Gene3D" id="3.30.1330.30">
    <property type="match status" value="1"/>
</dbReference>
<dbReference type="Pfam" id="PF03464">
    <property type="entry name" value="eRF1_2"/>
    <property type="match status" value="1"/>
</dbReference>
<comment type="similarity">
    <text evidence="3">Belongs to the eukaryotic release factor 1 family. Pelota subfamily.</text>
</comment>
<organism evidence="12">
    <name type="scientific">Phaffia rhodozyma</name>
    <name type="common">Yeast</name>
    <name type="synonym">Xanthophyllomyces dendrorhous</name>
    <dbReference type="NCBI Taxonomy" id="264483"/>
    <lineage>
        <taxon>Eukaryota</taxon>
        <taxon>Fungi</taxon>
        <taxon>Dikarya</taxon>
        <taxon>Basidiomycota</taxon>
        <taxon>Agaricomycotina</taxon>
        <taxon>Tremellomycetes</taxon>
        <taxon>Cystofilobasidiales</taxon>
        <taxon>Mrakiaceae</taxon>
        <taxon>Phaffia</taxon>
    </lineage>
</organism>
<keyword evidence="5 12" id="KW-0132">Cell division</keyword>
<name>A0A0F7SFF0_PHARH</name>
<dbReference type="GO" id="GO:0051321">
    <property type="term" value="P:meiotic cell cycle"/>
    <property type="evidence" value="ECO:0007669"/>
    <property type="project" value="UniProtKB-KW"/>
</dbReference>